<feature type="region of interest" description="Interaction with substrate tRNA" evidence="10">
    <location>
        <begin position="42"/>
        <end position="45"/>
    </location>
</feature>
<evidence type="ECO:0000256" key="3">
    <source>
        <dbReference type="ARBA" id="ARBA00005842"/>
    </source>
</evidence>
<feature type="region of interest" description="Interaction with substrate tRNA" evidence="10">
    <location>
        <begin position="271"/>
        <end position="276"/>
    </location>
</feature>
<dbReference type="NCBIfam" id="TIGR00174">
    <property type="entry name" value="miaA"/>
    <property type="match status" value="1"/>
</dbReference>
<dbReference type="InterPro" id="IPR018022">
    <property type="entry name" value="IPT"/>
</dbReference>
<dbReference type="RefSeq" id="WP_265048475.1">
    <property type="nucleotide sequence ID" value="NZ_CP100390.1"/>
</dbReference>
<evidence type="ECO:0000256" key="2">
    <source>
        <dbReference type="ARBA" id="ARBA00003213"/>
    </source>
</evidence>
<dbReference type="PANTHER" id="PTHR11088:SF60">
    <property type="entry name" value="TRNA DIMETHYLALLYLTRANSFERASE"/>
    <property type="match status" value="1"/>
</dbReference>
<keyword evidence="7 10" id="KW-0067">ATP-binding</keyword>
<sequence length="339" mass="38073">MSSTDQNKKPLVIYLMGPTASGKTDLAVALTKALPCDIISVDSALVYRGMDIGTAKPEAEVLKEAPHRLINVCDPAGSYSAAQFREDALKEMAAIIEKGRIPLLVGGTMMYFKALDQGLATLPSADPVIRQKLLDEANEKGWGYMHQKLAKIDPVSADRIHPNDPQRLQRALEVFEISGKTLTDFWADQAALKEKQETGQNIEAHYTNWESDTFSALSYNAINIAVSPKERSTLHERIALRFKQMLNNGFVEEVEGLHQSGKLNLSMPSMRCVGYRQVWEYLDGKLSYDEMVERGVIATRQLAKRQITWLRRWPNLNWFESEDPELLAKVLKIVHSATI</sequence>
<feature type="binding site" evidence="10">
    <location>
        <begin position="17"/>
        <end position="24"/>
    </location>
    <ligand>
        <name>ATP</name>
        <dbReference type="ChEBI" id="CHEBI:30616"/>
    </ligand>
</feature>
<feature type="region of interest" description="Interaction with substrate tRNA" evidence="10">
    <location>
        <begin position="304"/>
        <end position="311"/>
    </location>
</feature>
<dbReference type="EMBL" id="CP100390">
    <property type="protein sequence ID" value="UZE96993.1"/>
    <property type="molecule type" value="Genomic_DNA"/>
</dbReference>
<organism evidence="14 15">
    <name type="scientific">Alkalimarinus alittae</name>
    <dbReference type="NCBI Taxonomy" id="2961619"/>
    <lineage>
        <taxon>Bacteria</taxon>
        <taxon>Pseudomonadati</taxon>
        <taxon>Pseudomonadota</taxon>
        <taxon>Gammaproteobacteria</taxon>
        <taxon>Alteromonadales</taxon>
        <taxon>Alteromonadaceae</taxon>
        <taxon>Alkalimarinus</taxon>
    </lineage>
</organism>
<name>A0ABY6N4G3_9ALTE</name>
<dbReference type="Proteomes" id="UP001163739">
    <property type="component" value="Chromosome"/>
</dbReference>
<dbReference type="PANTHER" id="PTHR11088">
    <property type="entry name" value="TRNA DIMETHYLALLYLTRANSFERASE"/>
    <property type="match status" value="1"/>
</dbReference>
<feature type="site" description="Interaction with substrate tRNA" evidence="10">
    <location>
        <position position="108"/>
    </location>
</feature>
<evidence type="ECO:0000256" key="7">
    <source>
        <dbReference type="ARBA" id="ARBA00022840"/>
    </source>
</evidence>
<evidence type="ECO:0000313" key="14">
    <source>
        <dbReference type="EMBL" id="UZE96993.1"/>
    </source>
</evidence>
<dbReference type="Gene3D" id="1.10.20.140">
    <property type="match status" value="1"/>
</dbReference>
<keyword evidence="15" id="KW-1185">Reference proteome</keyword>
<evidence type="ECO:0000313" key="15">
    <source>
        <dbReference type="Proteomes" id="UP001163739"/>
    </source>
</evidence>
<evidence type="ECO:0000256" key="1">
    <source>
        <dbReference type="ARBA" id="ARBA00001946"/>
    </source>
</evidence>
<dbReference type="Pfam" id="PF01715">
    <property type="entry name" value="IPPT"/>
    <property type="match status" value="1"/>
</dbReference>
<evidence type="ECO:0000256" key="13">
    <source>
        <dbReference type="RuleBase" id="RU003785"/>
    </source>
</evidence>
<accession>A0ABY6N4G3</accession>
<gene>
    <name evidence="10 14" type="primary">miaA</name>
    <name evidence="14" type="ORF">NKI27_04370</name>
</gene>
<keyword evidence="5 10" id="KW-0819">tRNA processing</keyword>
<keyword evidence="6 10" id="KW-0547">Nucleotide-binding</keyword>
<evidence type="ECO:0000256" key="6">
    <source>
        <dbReference type="ARBA" id="ARBA00022741"/>
    </source>
</evidence>
<dbReference type="InterPro" id="IPR039657">
    <property type="entry name" value="Dimethylallyltransferase"/>
</dbReference>
<proteinExistence type="inferred from homology"/>
<evidence type="ECO:0000256" key="9">
    <source>
        <dbReference type="ARBA" id="ARBA00049563"/>
    </source>
</evidence>
<feature type="site" description="Interaction with substrate tRNA" evidence="10">
    <location>
        <position position="130"/>
    </location>
</feature>
<keyword evidence="8 10" id="KW-0460">Magnesium</keyword>
<evidence type="ECO:0000256" key="8">
    <source>
        <dbReference type="ARBA" id="ARBA00022842"/>
    </source>
</evidence>
<comment type="cofactor">
    <cofactor evidence="1 10">
        <name>Mg(2+)</name>
        <dbReference type="ChEBI" id="CHEBI:18420"/>
    </cofactor>
</comment>
<reference evidence="14" key="1">
    <citation type="submission" date="2022-06" db="EMBL/GenBank/DDBJ databases">
        <title>Alkalimarinus sp. nov., isolated from gut of a Alitta virens.</title>
        <authorList>
            <person name="Yang A.I."/>
            <person name="Shin N.-R."/>
        </authorList>
    </citation>
    <scope>NUCLEOTIDE SEQUENCE</scope>
    <source>
        <strain evidence="14">A2M4</strain>
    </source>
</reference>
<feature type="region of interest" description="Interaction with substrate tRNA" evidence="10">
    <location>
        <begin position="166"/>
        <end position="170"/>
    </location>
</feature>
<comment type="function">
    <text evidence="2 10 12">Catalyzes the transfer of a dimethylallyl group onto the adenine at position 37 in tRNAs that read codons beginning with uridine, leading to the formation of N6-(dimethylallyl)adenosine (i(6)A).</text>
</comment>
<evidence type="ECO:0000256" key="4">
    <source>
        <dbReference type="ARBA" id="ARBA00022679"/>
    </source>
</evidence>
<evidence type="ECO:0000256" key="11">
    <source>
        <dbReference type="RuleBase" id="RU003783"/>
    </source>
</evidence>
<dbReference type="EC" id="2.5.1.75" evidence="10"/>
<dbReference type="InterPro" id="IPR027417">
    <property type="entry name" value="P-loop_NTPase"/>
</dbReference>
<dbReference type="SUPFAM" id="SSF52540">
    <property type="entry name" value="P-loop containing nucleoside triphosphate hydrolases"/>
    <property type="match status" value="1"/>
</dbReference>
<feature type="binding site" evidence="10">
    <location>
        <begin position="19"/>
        <end position="24"/>
    </location>
    <ligand>
        <name>substrate</name>
    </ligand>
</feature>
<dbReference type="HAMAP" id="MF_00185">
    <property type="entry name" value="IPP_trans"/>
    <property type="match status" value="1"/>
</dbReference>
<evidence type="ECO:0000256" key="12">
    <source>
        <dbReference type="RuleBase" id="RU003784"/>
    </source>
</evidence>
<comment type="subunit">
    <text evidence="10">Monomer.</text>
</comment>
<comment type="similarity">
    <text evidence="3 10 13">Belongs to the IPP transferase family.</text>
</comment>
<evidence type="ECO:0000256" key="10">
    <source>
        <dbReference type="HAMAP-Rule" id="MF_00185"/>
    </source>
</evidence>
<comment type="catalytic activity">
    <reaction evidence="9 10 11">
        <text>adenosine(37) in tRNA + dimethylallyl diphosphate = N(6)-dimethylallyladenosine(37) in tRNA + diphosphate</text>
        <dbReference type="Rhea" id="RHEA:26482"/>
        <dbReference type="Rhea" id="RHEA-COMP:10162"/>
        <dbReference type="Rhea" id="RHEA-COMP:10375"/>
        <dbReference type="ChEBI" id="CHEBI:33019"/>
        <dbReference type="ChEBI" id="CHEBI:57623"/>
        <dbReference type="ChEBI" id="CHEBI:74411"/>
        <dbReference type="ChEBI" id="CHEBI:74415"/>
        <dbReference type="EC" id="2.5.1.75"/>
    </reaction>
</comment>
<evidence type="ECO:0000256" key="5">
    <source>
        <dbReference type="ARBA" id="ARBA00022694"/>
    </source>
</evidence>
<protein>
    <recommendedName>
        <fullName evidence="10">tRNA dimethylallyltransferase</fullName>
        <ecNumber evidence="10">2.5.1.75</ecNumber>
    </recommendedName>
    <alternativeName>
        <fullName evidence="10">Dimethylallyl diphosphate:tRNA dimethylallyltransferase</fullName>
        <shortName evidence="10">DMAPP:tRNA dimethylallyltransferase</shortName>
        <shortName evidence="10">DMATase</shortName>
    </alternativeName>
    <alternativeName>
        <fullName evidence="10">Isopentenyl-diphosphate:tRNA isopentenyltransferase</fullName>
        <shortName evidence="10">IPP transferase</shortName>
        <shortName evidence="10">IPPT</shortName>
        <shortName evidence="10">IPTase</shortName>
    </alternativeName>
</protein>
<keyword evidence="4 10" id="KW-0808">Transferase</keyword>
<dbReference type="Gene3D" id="3.40.50.300">
    <property type="entry name" value="P-loop containing nucleotide triphosphate hydrolases"/>
    <property type="match status" value="1"/>
</dbReference>
<dbReference type="GO" id="GO:0052381">
    <property type="term" value="F:tRNA dimethylallyltransferase activity"/>
    <property type="evidence" value="ECO:0007669"/>
    <property type="project" value="UniProtKB-EC"/>
</dbReference>